<dbReference type="InterPro" id="IPR021248">
    <property type="entry name" value="DUF2787"/>
</dbReference>
<accession>A0A1I0DSQ4</accession>
<organism evidence="1 2">
    <name type="scientific">Marinobacter segnicrescens</name>
    <dbReference type="NCBI Taxonomy" id="430453"/>
    <lineage>
        <taxon>Bacteria</taxon>
        <taxon>Pseudomonadati</taxon>
        <taxon>Pseudomonadota</taxon>
        <taxon>Gammaproteobacteria</taxon>
        <taxon>Pseudomonadales</taxon>
        <taxon>Marinobacteraceae</taxon>
        <taxon>Marinobacter</taxon>
    </lineage>
</organism>
<gene>
    <name evidence="1" type="ORF">SAMN04487962_1083</name>
</gene>
<sequence length="146" mass="16715">MKLPICTDGLPVPVSQELINVLYQEAEKHHLTDRDLVNIEALTFNFRDPGYSPEHGGYHPVEIRLSRVTAGFTIDYLTDFAYVGVGWMSELAKELDFDIQQGVFEGSDRVPIPIADAVPVYEMFEVNFLSYHRMGVFEVEIHPERR</sequence>
<dbReference type="PANTHER" id="PTHR38978:SF2">
    <property type="entry name" value="DUF2787 DOMAIN-CONTAINING PROTEIN"/>
    <property type="match status" value="1"/>
</dbReference>
<evidence type="ECO:0000313" key="2">
    <source>
        <dbReference type="Proteomes" id="UP000198762"/>
    </source>
</evidence>
<dbReference type="Proteomes" id="UP000198762">
    <property type="component" value="Unassembled WGS sequence"/>
</dbReference>
<reference evidence="2" key="1">
    <citation type="submission" date="2016-10" db="EMBL/GenBank/DDBJ databases">
        <authorList>
            <person name="Varghese N."/>
            <person name="Submissions S."/>
        </authorList>
    </citation>
    <scope>NUCLEOTIDE SEQUENCE [LARGE SCALE GENOMIC DNA]</scope>
    <source>
        <strain evidence="2">CGMCC 1.6489</strain>
    </source>
</reference>
<name>A0A1I0DSQ4_9GAMM</name>
<proteinExistence type="predicted"/>
<dbReference type="Pfam" id="PF10980">
    <property type="entry name" value="DUF2787"/>
    <property type="match status" value="1"/>
</dbReference>
<dbReference type="EMBL" id="FOHZ01000008">
    <property type="protein sequence ID" value="SET35449.1"/>
    <property type="molecule type" value="Genomic_DNA"/>
</dbReference>
<dbReference type="PANTHER" id="PTHR38978">
    <property type="entry name" value="DUF2787 DOMAIN-CONTAINING PROTEIN"/>
    <property type="match status" value="1"/>
</dbReference>
<dbReference type="OrthoDB" id="5589278at2"/>
<dbReference type="STRING" id="430453.SAMN04487962_1083"/>
<evidence type="ECO:0000313" key="1">
    <source>
        <dbReference type="EMBL" id="SET35449.1"/>
    </source>
</evidence>
<keyword evidence="2" id="KW-1185">Reference proteome</keyword>
<dbReference type="RefSeq" id="WP_091851035.1">
    <property type="nucleotide sequence ID" value="NZ_FOHZ01000008.1"/>
</dbReference>
<dbReference type="AlphaFoldDB" id="A0A1I0DSQ4"/>
<dbReference type="Gene3D" id="3.10.450.430">
    <property type="entry name" value="Protein of unknown function DUF2787"/>
    <property type="match status" value="1"/>
</dbReference>
<protein>
    <recommendedName>
        <fullName evidence="3">DUF2787 domain-containing protein</fullName>
    </recommendedName>
</protein>
<evidence type="ECO:0008006" key="3">
    <source>
        <dbReference type="Google" id="ProtNLM"/>
    </source>
</evidence>